<evidence type="ECO:0000256" key="1">
    <source>
        <dbReference type="SAM" id="Phobius"/>
    </source>
</evidence>
<keyword evidence="1" id="KW-0472">Membrane</keyword>
<dbReference type="AlphaFoldDB" id="A0A1G9TVF6"/>
<feature type="transmembrane region" description="Helical" evidence="1">
    <location>
        <begin position="43"/>
        <end position="62"/>
    </location>
</feature>
<dbReference type="OrthoDB" id="5195204at2"/>
<keyword evidence="3" id="KW-1185">Reference proteome</keyword>
<evidence type="ECO:0000313" key="3">
    <source>
        <dbReference type="Proteomes" id="UP000183376"/>
    </source>
</evidence>
<dbReference type="EMBL" id="LT629701">
    <property type="protein sequence ID" value="SDM51225.1"/>
    <property type="molecule type" value="Genomic_DNA"/>
</dbReference>
<keyword evidence="1" id="KW-0812">Transmembrane</keyword>
<dbReference type="RefSeq" id="WP_030432634.1">
    <property type="nucleotide sequence ID" value="NZ_JOEF01000029.1"/>
</dbReference>
<reference evidence="2 3" key="1">
    <citation type="submission" date="2016-10" db="EMBL/GenBank/DDBJ databases">
        <authorList>
            <person name="de Groot N.N."/>
        </authorList>
    </citation>
    <scope>NUCLEOTIDE SEQUENCE [LARGE SCALE GENOMIC DNA]</scope>
    <source>
        <strain evidence="2 3">DSM 44149</strain>
    </source>
</reference>
<proteinExistence type="predicted"/>
<evidence type="ECO:0000313" key="2">
    <source>
        <dbReference type="EMBL" id="SDM51225.1"/>
    </source>
</evidence>
<dbReference type="STRING" id="211114.SAMN04489726_1999"/>
<gene>
    <name evidence="2" type="ORF">SAMN04489726_1999</name>
</gene>
<dbReference type="InterPro" id="IPR035197">
    <property type="entry name" value="DUF5313"/>
</dbReference>
<protein>
    <submittedName>
        <fullName evidence="2">Uncharacterized protein</fullName>
    </submittedName>
</protein>
<organism evidence="2 3">
    <name type="scientific">Allokutzneria albata</name>
    <name type="common">Kibdelosporangium albatum</name>
    <dbReference type="NCBI Taxonomy" id="211114"/>
    <lineage>
        <taxon>Bacteria</taxon>
        <taxon>Bacillati</taxon>
        <taxon>Actinomycetota</taxon>
        <taxon>Actinomycetes</taxon>
        <taxon>Pseudonocardiales</taxon>
        <taxon>Pseudonocardiaceae</taxon>
        <taxon>Allokutzneria</taxon>
    </lineage>
</organism>
<name>A0A1G9TVF6_ALLAB</name>
<dbReference type="Pfam" id="PF17240">
    <property type="entry name" value="DUF5313"/>
    <property type="match status" value="1"/>
</dbReference>
<dbReference type="eggNOG" id="ENOG5032YDT">
    <property type="taxonomic scope" value="Bacteria"/>
</dbReference>
<keyword evidence="1" id="KW-1133">Transmembrane helix</keyword>
<dbReference type="Proteomes" id="UP000183376">
    <property type="component" value="Chromosome I"/>
</dbReference>
<sequence>MRRPNPLLWLWYAFGGTLPMRYRDWVVRDLTCRTWLVRHFIRVLVVLSPVLAALYLIFGVALDGPPEVVFPALALGLSVGMFYSLSYAPESTDIRLTKYGFPRGHATKSRDS</sequence>
<accession>A0A1G9TVF6</accession>
<feature type="transmembrane region" description="Helical" evidence="1">
    <location>
        <begin position="68"/>
        <end position="88"/>
    </location>
</feature>